<protein>
    <submittedName>
        <fullName evidence="6">Alkanesulfonate monooxygenase SsuD/methylene tetrahydromethanopterin reductase-like flavin-dependent oxidoreductase (Luciferase family)</fullName>
    </submittedName>
</protein>
<keyword evidence="2" id="KW-0288">FMN</keyword>
<evidence type="ECO:0000259" key="5">
    <source>
        <dbReference type="Pfam" id="PF00296"/>
    </source>
</evidence>
<dbReference type="SUPFAM" id="SSF51679">
    <property type="entry name" value="Bacterial luciferase-like"/>
    <property type="match status" value="1"/>
</dbReference>
<reference evidence="6 7" key="1">
    <citation type="submission" date="2021-03" db="EMBL/GenBank/DDBJ databases">
        <title>Genomic Encyclopedia of Type Strains, Phase III (KMG-III): the genomes of soil and plant-associated and newly described type strains.</title>
        <authorList>
            <person name="Whitman W."/>
        </authorList>
    </citation>
    <scope>NUCLEOTIDE SEQUENCE [LARGE SCALE GENOMIC DNA]</scope>
    <source>
        <strain evidence="6 7">IMMIB AFH-6</strain>
    </source>
</reference>
<organism evidence="6 7">
    <name type="scientific">Azospirillum rugosum</name>
    <dbReference type="NCBI Taxonomy" id="416170"/>
    <lineage>
        <taxon>Bacteria</taxon>
        <taxon>Pseudomonadati</taxon>
        <taxon>Pseudomonadota</taxon>
        <taxon>Alphaproteobacteria</taxon>
        <taxon>Rhodospirillales</taxon>
        <taxon>Azospirillaceae</taxon>
        <taxon>Azospirillum</taxon>
    </lineage>
</organism>
<evidence type="ECO:0000313" key="7">
    <source>
        <dbReference type="Proteomes" id="UP000781958"/>
    </source>
</evidence>
<evidence type="ECO:0000256" key="1">
    <source>
        <dbReference type="ARBA" id="ARBA00022630"/>
    </source>
</evidence>
<dbReference type="Gene3D" id="3.20.20.30">
    <property type="entry name" value="Luciferase-like domain"/>
    <property type="match status" value="1"/>
</dbReference>
<dbReference type="InterPro" id="IPR050172">
    <property type="entry name" value="SsuD_RutA_monooxygenase"/>
</dbReference>
<dbReference type="InterPro" id="IPR036661">
    <property type="entry name" value="Luciferase-like_sf"/>
</dbReference>
<dbReference type="RefSeq" id="WP_209767266.1">
    <property type="nucleotide sequence ID" value="NZ_JAGINP010000010.1"/>
</dbReference>
<comment type="caution">
    <text evidence="6">The sequence shown here is derived from an EMBL/GenBank/DDBJ whole genome shotgun (WGS) entry which is preliminary data.</text>
</comment>
<dbReference type="InterPro" id="IPR011251">
    <property type="entry name" value="Luciferase-like_dom"/>
</dbReference>
<dbReference type="PANTHER" id="PTHR42847">
    <property type="entry name" value="ALKANESULFONATE MONOOXYGENASE"/>
    <property type="match status" value="1"/>
</dbReference>
<feature type="domain" description="Luciferase-like" evidence="5">
    <location>
        <begin position="34"/>
        <end position="338"/>
    </location>
</feature>
<keyword evidence="1" id="KW-0285">Flavoprotein</keyword>
<keyword evidence="4" id="KW-0503">Monooxygenase</keyword>
<proteinExistence type="predicted"/>
<keyword evidence="7" id="KW-1185">Reference proteome</keyword>
<evidence type="ECO:0000313" key="6">
    <source>
        <dbReference type="EMBL" id="MBP2293333.1"/>
    </source>
</evidence>
<dbReference type="Proteomes" id="UP000781958">
    <property type="component" value="Unassembled WGS sequence"/>
</dbReference>
<evidence type="ECO:0000256" key="3">
    <source>
        <dbReference type="ARBA" id="ARBA00023002"/>
    </source>
</evidence>
<evidence type="ECO:0000256" key="2">
    <source>
        <dbReference type="ARBA" id="ARBA00022643"/>
    </source>
</evidence>
<gene>
    <name evidence="6" type="ORF">J2851_003116</name>
</gene>
<name>A0ABS4SMM5_9PROT</name>
<dbReference type="Pfam" id="PF00296">
    <property type="entry name" value="Bac_luciferase"/>
    <property type="match status" value="1"/>
</dbReference>
<dbReference type="EMBL" id="JAGINP010000010">
    <property type="protein sequence ID" value="MBP2293333.1"/>
    <property type="molecule type" value="Genomic_DNA"/>
</dbReference>
<dbReference type="CDD" id="cd01094">
    <property type="entry name" value="Alkanesulfonate_monoxygenase"/>
    <property type="match status" value="1"/>
</dbReference>
<dbReference type="PANTHER" id="PTHR42847:SF4">
    <property type="entry name" value="ALKANESULFONATE MONOOXYGENASE-RELATED"/>
    <property type="match status" value="1"/>
</dbReference>
<accession>A0ABS4SMM5</accession>
<evidence type="ECO:0000256" key="4">
    <source>
        <dbReference type="ARBA" id="ARBA00023033"/>
    </source>
</evidence>
<sequence length="371" mass="41296">MTDGLHPIYGPNKLKLGHFGMNAAGIAMTRAPDYPKLSWQRTIEAARLAEEGNFEVIVPFARWKGFIEDDPVHQNGIVYDAYTFAAGVSQATEKSGVFVTSHIPTVHPILAAKQTATIDHISGGRFGLNVVAGWNRPELEMFGAAMREHDDRYDQADEWLMLLRRLWGEQEAFDHEGKFYTIRKGISLPRPLQGAMPPIMNAGGSGRGMHFAAKNADVAFVILKSDDPDQNAAQVAEYKDFARKEYGREIQVWSFGNVVQRPTTKEAEEFHDYYVNQWGDEECVDGWLKLQAMNTQVLPPHVLIALRERFKAGSGGIPLIGSAEVIADRLVKLSKVGLDGLLLSWFDCNAEMPAFNAEVMPLLRQAGVRVI</sequence>
<keyword evidence="3" id="KW-0560">Oxidoreductase</keyword>